<dbReference type="InterPro" id="IPR001647">
    <property type="entry name" value="HTH_TetR"/>
</dbReference>
<dbReference type="Gene3D" id="1.10.357.10">
    <property type="entry name" value="Tetracycline Repressor, domain 2"/>
    <property type="match status" value="1"/>
</dbReference>
<dbReference type="InterPro" id="IPR009057">
    <property type="entry name" value="Homeodomain-like_sf"/>
</dbReference>
<protein>
    <submittedName>
        <fullName evidence="4">TetR family transcriptional regulator</fullName>
    </submittedName>
</protein>
<dbReference type="InterPro" id="IPR050109">
    <property type="entry name" value="HTH-type_TetR-like_transc_reg"/>
</dbReference>
<keyword evidence="1 2" id="KW-0238">DNA-binding</keyword>
<dbReference type="EMBL" id="WMII01000009">
    <property type="protein sequence ID" value="MTH64872.1"/>
    <property type="molecule type" value="Genomic_DNA"/>
</dbReference>
<sequence>MENPRSPTLPARTRREMQAETRARLMQAALQIIAARGVAAASIRGICDAAGFSQGAFYSNFASKDDLLIALIQDHMAGLVDDLDRTIAQTEGLSLQDSLALVLPKFTTLAQMPAASVVVVELHLHARRSPSFAKRFAPVRQAYQAQFTRITQHLIARHDLRPSVPAPQIAWAMTAFWSGAVTQAAPDEATGFEALMARLFESLTGAADQTPKTTRA</sequence>
<reference evidence="4 5" key="1">
    <citation type="submission" date="2019-11" db="EMBL/GenBank/DDBJ databases">
        <authorList>
            <person name="Dong K."/>
        </authorList>
    </citation>
    <scope>NUCLEOTIDE SEQUENCE [LARGE SCALE GENOMIC DNA]</scope>
    <source>
        <strain evidence="4 5">DK608</strain>
    </source>
</reference>
<feature type="domain" description="HTH tetR-type" evidence="3">
    <location>
        <begin position="19"/>
        <end position="79"/>
    </location>
</feature>
<dbReference type="GO" id="GO:0000976">
    <property type="term" value="F:transcription cis-regulatory region binding"/>
    <property type="evidence" value="ECO:0007669"/>
    <property type="project" value="TreeGrafter"/>
</dbReference>
<evidence type="ECO:0000259" key="3">
    <source>
        <dbReference type="PROSITE" id="PS50977"/>
    </source>
</evidence>
<gene>
    <name evidence="4" type="ORF">GL284_11405</name>
</gene>
<evidence type="ECO:0000256" key="1">
    <source>
        <dbReference type="ARBA" id="ARBA00023125"/>
    </source>
</evidence>
<dbReference type="RefSeq" id="WP_155044752.1">
    <property type="nucleotide sequence ID" value="NZ_WMIH01000009.1"/>
</dbReference>
<dbReference type="Proteomes" id="UP000478740">
    <property type="component" value="Unassembled WGS sequence"/>
</dbReference>
<accession>A0A6L6J0D7</accession>
<name>A0A6L6J0D7_9RHOB</name>
<evidence type="ECO:0000256" key="2">
    <source>
        <dbReference type="PROSITE-ProRule" id="PRU00335"/>
    </source>
</evidence>
<evidence type="ECO:0000313" key="5">
    <source>
        <dbReference type="Proteomes" id="UP000478740"/>
    </source>
</evidence>
<evidence type="ECO:0000313" key="4">
    <source>
        <dbReference type="EMBL" id="MTH64872.1"/>
    </source>
</evidence>
<comment type="caution">
    <text evidence="4">The sequence shown here is derived from an EMBL/GenBank/DDBJ whole genome shotgun (WGS) entry which is preliminary data.</text>
</comment>
<dbReference type="PANTHER" id="PTHR30055:SF241">
    <property type="entry name" value="TRANSCRIPTIONAL REGULATORY PROTEIN"/>
    <property type="match status" value="1"/>
</dbReference>
<dbReference type="InterPro" id="IPR036271">
    <property type="entry name" value="Tet_transcr_reg_TetR-rel_C_sf"/>
</dbReference>
<dbReference type="PANTHER" id="PTHR30055">
    <property type="entry name" value="HTH-TYPE TRANSCRIPTIONAL REGULATOR RUTR"/>
    <property type="match status" value="1"/>
</dbReference>
<dbReference type="Pfam" id="PF00440">
    <property type="entry name" value="TetR_N"/>
    <property type="match status" value="1"/>
</dbReference>
<dbReference type="SUPFAM" id="SSF48498">
    <property type="entry name" value="Tetracyclin repressor-like, C-terminal domain"/>
    <property type="match status" value="1"/>
</dbReference>
<dbReference type="PRINTS" id="PR00455">
    <property type="entry name" value="HTHTETR"/>
</dbReference>
<proteinExistence type="predicted"/>
<feature type="DNA-binding region" description="H-T-H motif" evidence="2">
    <location>
        <begin position="42"/>
        <end position="61"/>
    </location>
</feature>
<keyword evidence="5" id="KW-1185">Reference proteome</keyword>
<dbReference type="AlphaFoldDB" id="A0A6L6J0D7"/>
<dbReference type="SUPFAM" id="SSF46689">
    <property type="entry name" value="Homeodomain-like"/>
    <property type="match status" value="1"/>
</dbReference>
<dbReference type="PROSITE" id="PS50977">
    <property type="entry name" value="HTH_TETR_2"/>
    <property type="match status" value="1"/>
</dbReference>
<dbReference type="GO" id="GO:0003700">
    <property type="term" value="F:DNA-binding transcription factor activity"/>
    <property type="evidence" value="ECO:0007669"/>
    <property type="project" value="TreeGrafter"/>
</dbReference>
<organism evidence="4 5">
    <name type="scientific">Paracoccus shanxieyensis</name>
    <dbReference type="NCBI Taxonomy" id="2675752"/>
    <lineage>
        <taxon>Bacteria</taxon>
        <taxon>Pseudomonadati</taxon>
        <taxon>Pseudomonadota</taxon>
        <taxon>Alphaproteobacteria</taxon>
        <taxon>Rhodobacterales</taxon>
        <taxon>Paracoccaceae</taxon>
        <taxon>Paracoccus</taxon>
    </lineage>
</organism>